<gene>
    <name evidence="7" type="primary">LOC104232968</name>
</gene>
<feature type="region of interest" description="Disordered" evidence="4">
    <location>
        <begin position="192"/>
        <end position="225"/>
    </location>
</feature>
<reference evidence="7" key="2">
    <citation type="submission" date="2025-08" db="UniProtKB">
        <authorList>
            <consortium name="RefSeq"/>
        </authorList>
    </citation>
    <scope>IDENTIFICATION</scope>
    <source>
        <tissue evidence="7">Leaf</tissue>
    </source>
</reference>
<protein>
    <submittedName>
        <fullName evidence="7">Nuclear transcription factor Y subunit B-6-like</fullName>
    </submittedName>
</protein>
<keyword evidence="6" id="KW-1185">Reference proteome</keyword>
<keyword evidence="3" id="KW-0804">Transcription</keyword>
<dbReference type="GO" id="GO:0046982">
    <property type="term" value="F:protein heterodimerization activity"/>
    <property type="evidence" value="ECO:0007669"/>
    <property type="project" value="InterPro"/>
</dbReference>
<feature type="region of interest" description="Disordered" evidence="4">
    <location>
        <begin position="1"/>
        <end position="30"/>
    </location>
</feature>
<dbReference type="RefSeq" id="XP_009784547.1">
    <property type="nucleotide sequence ID" value="XM_009786245.1"/>
</dbReference>
<dbReference type="STRING" id="4096.A0A1U7WXA5"/>
<dbReference type="Gene3D" id="1.10.20.10">
    <property type="entry name" value="Histone, subunit A"/>
    <property type="match status" value="1"/>
</dbReference>
<dbReference type="Pfam" id="PF00808">
    <property type="entry name" value="CBFD_NFYB_HMF"/>
    <property type="match status" value="1"/>
</dbReference>
<proteinExistence type="inferred from homology"/>
<dbReference type="GO" id="GO:0016602">
    <property type="term" value="C:CCAAT-binding factor complex"/>
    <property type="evidence" value="ECO:0007669"/>
    <property type="project" value="InterPro"/>
</dbReference>
<dbReference type="PRINTS" id="PR00615">
    <property type="entry name" value="CCAATSUBUNTA"/>
</dbReference>
<evidence type="ECO:0000313" key="7">
    <source>
        <dbReference type="RefSeq" id="XP_009784547.1"/>
    </source>
</evidence>
<dbReference type="InterPro" id="IPR009072">
    <property type="entry name" value="Histone-fold"/>
</dbReference>
<evidence type="ECO:0000313" key="6">
    <source>
        <dbReference type="Proteomes" id="UP000189701"/>
    </source>
</evidence>
<dbReference type="KEGG" id="nsy:104232968"/>
<dbReference type="InterPro" id="IPR003958">
    <property type="entry name" value="CBFA_NFYB_domain"/>
</dbReference>
<dbReference type="PANTHER" id="PTHR11064">
    <property type="entry name" value="CCAAT-BINDING TRANSCRIPTION FACTOR-RELATED"/>
    <property type="match status" value="1"/>
</dbReference>
<dbReference type="GO" id="GO:0000978">
    <property type="term" value="F:RNA polymerase II cis-regulatory region sequence-specific DNA binding"/>
    <property type="evidence" value="ECO:0007669"/>
    <property type="project" value="TreeGrafter"/>
</dbReference>
<dbReference type="GO" id="GO:0001228">
    <property type="term" value="F:DNA-binding transcription activator activity, RNA polymerase II-specific"/>
    <property type="evidence" value="ECO:0007669"/>
    <property type="project" value="InterPro"/>
</dbReference>
<dbReference type="SUPFAM" id="SSF47113">
    <property type="entry name" value="Histone-fold"/>
    <property type="match status" value="1"/>
</dbReference>
<organism evidence="6 7">
    <name type="scientific">Nicotiana sylvestris</name>
    <name type="common">Wood tobacco</name>
    <name type="synonym">South American tobacco</name>
    <dbReference type="NCBI Taxonomy" id="4096"/>
    <lineage>
        <taxon>Eukaryota</taxon>
        <taxon>Viridiplantae</taxon>
        <taxon>Streptophyta</taxon>
        <taxon>Embryophyta</taxon>
        <taxon>Tracheophyta</taxon>
        <taxon>Spermatophyta</taxon>
        <taxon>Magnoliopsida</taxon>
        <taxon>eudicotyledons</taxon>
        <taxon>Gunneridae</taxon>
        <taxon>Pentapetalae</taxon>
        <taxon>asterids</taxon>
        <taxon>lamiids</taxon>
        <taxon>Solanales</taxon>
        <taxon>Solanaceae</taxon>
        <taxon>Nicotianoideae</taxon>
        <taxon>Nicotianeae</taxon>
        <taxon>Nicotiana</taxon>
    </lineage>
</organism>
<evidence type="ECO:0000256" key="2">
    <source>
        <dbReference type="ARBA" id="ARBA00023015"/>
    </source>
</evidence>
<dbReference type="eggNOG" id="KOG0869">
    <property type="taxonomic scope" value="Eukaryota"/>
</dbReference>
<keyword evidence="2" id="KW-0805">Transcription regulation</keyword>
<sequence>MERGQHSNQCRITRSSNSEARQQAKREQDLHLPIANVTRIMRRILPQHAKVSDDAKEAIQELVSEFINHITNLANERCHREQRRTVTAEDVIWAMNKIGLTNYVGPLTLYLQKHREQEDSGQRIRPNTVRPNVELGLARRTGSAQVLPINYAPGPGYSYPHFPPTGVFYDPAVHVMMNGFNDMINYMRSEEEIGENDGPAESSSSTATNYGVPAGVNDPYGHLKQ</sequence>
<feature type="domain" description="Transcription factor CBF/NF-Y/archaeal histone" evidence="5">
    <location>
        <begin position="31"/>
        <end position="95"/>
    </location>
</feature>
<evidence type="ECO:0000256" key="1">
    <source>
        <dbReference type="ARBA" id="ARBA00009053"/>
    </source>
</evidence>
<evidence type="ECO:0000259" key="5">
    <source>
        <dbReference type="Pfam" id="PF00808"/>
    </source>
</evidence>
<dbReference type="OrthoDB" id="1294928at2759"/>
<dbReference type="GeneID" id="104232968"/>
<dbReference type="InterPro" id="IPR027113">
    <property type="entry name" value="Transc_fact_NFYB/HAP3"/>
</dbReference>
<name>A0A1U7WXA5_NICSY</name>
<feature type="compositionally biased region" description="Polar residues" evidence="4">
    <location>
        <begin position="1"/>
        <end position="21"/>
    </location>
</feature>
<dbReference type="AlphaFoldDB" id="A0A1U7WXA5"/>
<dbReference type="PANTHER" id="PTHR11064:SF115">
    <property type="entry name" value="NUCLEAR TRANSCRIPTION FACTOR Y SUBUNIT B-9"/>
    <property type="match status" value="1"/>
</dbReference>
<accession>A0A1U7WXA5</accession>
<dbReference type="Proteomes" id="UP000189701">
    <property type="component" value="Unplaced"/>
</dbReference>
<evidence type="ECO:0000256" key="3">
    <source>
        <dbReference type="ARBA" id="ARBA00023163"/>
    </source>
</evidence>
<comment type="similarity">
    <text evidence="1">Belongs to the NFYB/HAP3 subunit family.</text>
</comment>
<dbReference type="CDD" id="cd22907">
    <property type="entry name" value="HFD_NFYB"/>
    <property type="match status" value="1"/>
</dbReference>
<evidence type="ECO:0000256" key="4">
    <source>
        <dbReference type="SAM" id="MobiDB-lite"/>
    </source>
</evidence>
<reference evidence="6" key="1">
    <citation type="journal article" date="2013" name="Genome Biol.">
        <title>Reference genomes and transcriptomes of Nicotiana sylvestris and Nicotiana tomentosiformis.</title>
        <authorList>
            <person name="Sierro N."/>
            <person name="Battey J.N."/>
            <person name="Ouadi S."/>
            <person name="Bovet L."/>
            <person name="Goepfert S."/>
            <person name="Bakaher N."/>
            <person name="Peitsch M.C."/>
            <person name="Ivanov N.V."/>
        </authorList>
    </citation>
    <scope>NUCLEOTIDE SEQUENCE [LARGE SCALE GENOMIC DNA]</scope>
</reference>